<evidence type="ECO:0000259" key="3">
    <source>
        <dbReference type="Pfam" id="PF22250"/>
    </source>
</evidence>
<feature type="region of interest" description="Disordered" evidence="1">
    <location>
        <begin position="24"/>
        <end position="52"/>
    </location>
</feature>
<feature type="transmembrane region" description="Helical" evidence="2">
    <location>
        <begin position="79"/>
        <end position="102"/>
    </location>
</feature>
<dbReference type="Pfam" id="PF22250">
    <property type="entry name" value="PFF1_C"/>
    <property type="match status" value="1"/>
</dbReference>
<keyword evidence="2" id="KW-1133">Transmembrane helix</keyword>
<gene>
    <name evidence="4" type="ORF">GYMLUDRAFT_243934</name>
</gene>
<keyword evidence="2" id="KW-0812">Transmembrane</keyword>
<dbReference type="Proteomes" id="UP000053593">
    <property type="component" value="Unassembled WGS sequence"/>
</dbReference>
<reference evidence="4 5" key="1">
    <citation type="submission" date="2014-04" db="EMBL/GenBank/DDBJ databases">
        <title>Evolutionary Origins and Diversification of the Mycorrhizal Mutualists.</title>
        <authorList>
            <consortium name="DOE Joint Genome Institute"/>
            <consortium name="Mycorrhizal Genomics Consortium"/>
            <person name="Kohler A."/>
            <person name="Kuo A."/>
            <person name="Nagy L.G."/>
            <person name="Floudas D."/>
            <person name="Copeland A."/>
            <person name="Barry K.W."/>
            <person name="Cichocki N."/>
            <person name="Veneault-Fourrey C."/>
            <person name="LaButti K."/>
            <person name="Lindquist E.A."/>
            <person name="Lipzen A."/>
            <person name="Lundell T."/>
            <person name="Morin E."/>
            <person name="Murat C."/>
            <person name="Riley R."/>
            <person name="Ohm R."/>
            <person name="Sun H."/>
            <person name="Tunlid A."/>
            <person name="Henrissat B."/>
            <person name="Grigoriev I.V."/>
            <person name="Hibbett D.S."/>
            <person name="Martin F."/>
        </authorList>
    </citation>
    <scope>NUCLEOTIDE SEQUENCE [LARGE SCALE GENOMIC DNA]</scope>
    <source>
        <strain evidence="4 5">FD-317 M1</strain>
    </source>
</reference>
<dbReference type="AlphaFoldDB" id="A0A0D0CPG4"/>
<evidence type="ECO:0000256" key="2">
    <source>
        <dbReference type="SAM" id="Phobius"/>
    </source>
</evidence>
<organism evidence="4 5">
    <name type="scientific">Collybiopsis luxurians FD-317 M1</name>
    <dbReference type="NCBI Taxonomy" id="944289"/>
    <lineage>
        <taxon>Eukaryota</taxon>
        <taxon>Fungi</taxon>
        <taxon>Dikarya</taxon>
        <taxon>Basidiomycota</taxon>
        <taxon>Agaricomycotina</taxon>
        <taxon>Agaricomycetes</taxon>
        <taxon>Agaricomycetidae</taxon>
        <taxon>Agaricales</taxon>
        <taxon>Marasmiineae</taxon>
        <taxon>Omphalotaceae</taxon>
        <taxon>Collybiopsis</taxon>
        <taxon>Collybiopsis luxurians</taxon>
    </lineage>
</organism>
<feature type="compositionally biased region" description="Basic and acidic residues" evidence="1">
    <location>
        <begin position="30"/>
        <end position="44"/>
    </location>
</feature>
<dbReference type="HOGENOM" id="CLU_644134_0_0_1"/>
<accession>A0A0D0CPG4</accession>
<dbReference type="EMBL" id="KN834773">
    <property type="protein sequence ID" value="KIK60762.1"/>
    <property type="molecule type" value="Genomic_DNA"/>
</dbReference>
<evidence type="ECO:0000256" key="1">
    <source>
        <dbReference type="SAM" id="MobiDB-lite"/>
    </source>
</evidence>
<proteinExistence type="predicted"/>
<feature type="domain" description="Vacuolar membrane protease C-terminal" evidence="3">
    <location>
        <begin position="252"/>
        <end position="420"/>
    </location>
</feature>
<protein>
    <recommendedName>
        <fullName evidence="3">Vacuolar membrane protease C-terminal domain-containing protein</fullName>
    </recommendedName>
</protein>
<evidence type="ECO:0000313" key="5">
    <source>
        <dbReference type="Proteomes" id="UP000053593"/>
    </source>
</evidence>
<sequence>MAVCSDLRLRGMFRYRRDRELEVTQGSIDNTREPEPAAADKDNETEVNGPTPLVRRKRLRIVKNKSKASVDPVENPQPYVLWILLLLIVPVPLILVSHMALFPIPNLDRRKPAEGAPVPANGLDMGYMHQPGADFLVRSMGSAQGVLPTESAALPVVVAFRSRRHERKGGNDACRSSIIPRKDDFSVPSVVPALGGRWTWGTFNSGLSMTILNVNGSAIIPVPSRMAPSAAANPNKDHEFTSWAWISTKNPWFETHVQSESFNNSTNTSSSPIGARFFVAGNNSRACRVYFNRPVHKFRVQTIDPTKVIIDDEVGWEVQRGNESDSHNVVQLWSREWNKTFVLDVQWAPSSSGTYEWAEYESGMIGMGLSASSSSSLPFPGEDSINQVASGSRMPAIEEVLAFLPKWAVVSKLTEWLVEVEEKFEF</sequence>
<name>A0A0D0CPG4_9AGAR</name>
<dbReference type="InterPro" id="IPR053975">
    <property type="entry name" value="PFF1_C"/>
</dbReference>
<keyword evidence="2" id="KW-0472">Membrane</keyword>
<keyword evidence="5" id="KW-1185">Reference proteome</keyword>
<dbReference type="OrthoDB" id="76293at2759"/>
<evidence type="ECO:0000313" key="4">
    <source>
        <dbReference type="EMBL" id="KIK60762.1"/>
    </source>
</evidence>